<feature type="region of interest" description="Disordered" evidence="1">
    <location>
        <begin position="1"/>
        <end position="42"/>
    </location>
</feature>
<feature type="compositionally biased region" description="Low complexity" evidence="1">
    <location>
        <begin position="209"/>
        <end position="229"/>
    </location>
</feature>
<name>A0A1R3S1W8_ASPC5</name>
<evidence type="ECO:0008006" key="4">
    <source>
        <dbReference type="Google" id="ProtNLM"/>
    </source>
</evidence>
<dbReference type="OMA" id="DMRYQVH"/>
<dbReference type="VEuPathDB" id="FungiDB:ASPCADRAFT_503007"/>
<dbReference type="Pfam" id="PF11312">
    <property type="entry name" value="Methyltransf_34"/>
    <property type="match status" value="1"/>
</dbReference>
<evidence type="ECO:0000313" key="2">
    <source>
        <dbReference type="EMBL" id="OOG00745.1"/>
    </source>
</evidence>
<evidence type="ECO:0000313" key="3">
    <source>
        <dbReference type="Proteomes" id="UP000188318"/>
    </source>
</evidence>
<keyword evidence="3" id="KW-1185">Reference proteome</keyword>
<reference evidence="3" key="1">
    <citation type="journal article" date="2017" name="Genome Biol.">
        <title>Comparative genomics reveals high biological diversity and specific adaptations in the industrially and medically important fungal genus Aspergillus.</title>
        <authorList>
            <person name="de Vries R.P."/>
            <person name="Riley R."/>
            <person name="Wiebenga A."/>
            <person name="Aguilar-Osorio G."/>
            <person name="Amillis S."/>
            <person name="Uchima C.A."/>
            <person name="Anderluh G."/>
            <person name="Asadollahi M."/>
            <person name="Askin M."/>
            <person name="Barry K."/>
            <person name="Battaglia E."/>
            <person name="Bayram O."/>
            <person name="Benocci T."/>
            <person name="Braus-Stromeyer S.A."/>
            <person name="Caldana C."/>
            <person name="Canovas D."/>
            <person name="Cerqueira G.C."/>
            <person name="Chen F."/>
            <person name="Chen W."/>
            <person name="Choi C."/>
            <person name="Clum A."/>
            <person name="Dos Santos R.A."/>
            <person name="Damasio A.R."/>
            <person name="Diallinas G."/>
            <person name="Emri T."/>
            <person name="Fekete E."/>
            <person name="Flipphi M."/>
            <person name="Freyberg S."/>
            <person name="Gallo A."/>
            <person name="Gournas C."/>
            <person name="Habgood R."/>
            <person name="Hainaut M."/>
            <person name="Harispe M.L."/>
            <person name="Henrissat B."/>
            <person name="Hilden K.S."/>
            <person name="Hope R."/>
            <person name="Hossain A."/>
            <person name="Karabika E."/>
            <person name="Karaffa L."/>
            <person name="Karanyi Z."/>
            <person name="Krasevec N."/>
            <person name="Kuo A."/>
            <person name="Kusch H."/>
            <person name="LaButti K."/>
            <person name="Lagendijk E.L."/>
            <person name="Lapidus A."/>
            <person name="Levasseur A."/>
            <person name="Lindquist E."/>
            <person name="Lipzen A."/>
            <person name="Logrieco A.F."/>
            <person name="MacCabe A."/>
            <person name="Maekelae M.R."/>
            <person name="Malavazi I."/>
            <person name="Melin P."/>
            <person name="Meyer V."/>
            <person name="Mielnichuk N."/>
            <person name="Miskei M."/>
            <person name="Molnar A.P."/>
            <person name="Mule G."/>
            <person name="Ngan C.Y."/>
            <person name="Orejas M."/>
            <person name="Orosz E."/>
            <person name="Ouedraogo J.P."/>
            <person name="Overkamp K.M."/>
            <person name="Park H.-S."/>
            <person name="Perrone G."/>
            <person name="Piumi F."/>
            <person name="Punt P.J."/>
            <person name="Ram A.F."/>
            <person name="Ramon A."/>
            <person name="Rauscher S."/>
            <person name="Record E."/>
            <person name="Riano-Pachon D.M."/>
            <person name="Robert V."/>
            <person name="Roehrig J."/>
            <person name="Ruller R."/>
            <person name="Salamov A."/>
            <person name="Salih N.S."/>
            <person name="Samson R.A."/>
            <person name="Sandor E."/>
            <person name="Sanguinetti M."/>
            <person name="Schuetze T."/>
            <person name="Sepcic K."/>
            <person name="Shelest E."/>
            <person name="Sherlock G."/>
            <person name="Sophianopoulou V."/>
            <person name="Squina F.M."/>
            <person name="Sun H."/>
            <person name="Susca A."/>
            <person name="Todd R.B."/>
            <person name="Tsang A."/>
            <person name="Unkles S.E."/>
            <person name="van de Wiele N."/>
            <person name="van Rossen-Uffink D."/>
            <person name="Oliveira J.V."/>
            <person name="Vesth T.C."/>
            <person name="Visser J."/>
            <person name="Yu J.-H."/>
            <person name="Zhou M."/>
            <person name="Andersen M.R."/>
            <person name="Archer D.B."/>
            <person name="Baker S.E."/>
            <person name="Benoit I."/>
            <person name="Brakhage A.A."/>
            <person name="Braus G.H."/>
            <person name="Fischer R."/>
            <person name="Frisvad J.C."/>
            <person name="Goldman G.H."/>
            <person name="Houbraken J."/>
            <person name="Oakley B."/>
            <person name="Pocsi I."/>
            <person name="Scazzocchio C."/>
            <person name="Seiboth B."/>
            <person name="vanKuyk P.A."/>
            <person name="Wortman J."/>
            <person name="Dyer P.S."/>
            <person name="Grigoriev I.V."/>
        </authorList>
    </citation>
    <scope>NUCLEOTIDE SEQUENCE [LARGE SCALE GENOMIC DNA]</scope>
    <source>
        <strain evidence="3">ITEM 5010</strain>
    </source>
</reference>
<organism evidence="2 3">
    <name type="scientific">Aspergillus carbonarius (strain ITEM 5010)</name>
    <dbReference type="NCBI Taxonomy" id="602072"/>
    <lineage>
        <taxon>Eukaryota</taxon>
        <taxon>Fungi</taxon>
        <taxon>Dikarya</taxon>
        <taxon>Ascomycota</taxon>
        <taxon>Pezizomycotina</taxon>
        <taxon>Eurotiomycetes</taxon>
        <taxon>Eurotiomycetidae</taxon>
        <taxon>Eurotiales</taxon>
        <taxon>Aspergillaceae</taxon>
        <taxon>Aspergillus</taxon>
        <taxon>Aspergillus subgen. Circumdati</taxon>
    </lineage>
</organism>
<feature type="region of interest" description="Disordered" evidence="1">
    <location>
        <begin position="209"/>
        <end position="232"/>
    </location>
</feature>
<dbReference type="AlphaFoldDB" id="A0A1R3S1W8"/>
<dbReference type="InterPro" id="IPR021463">
    <property type="entry name" value="Methyltransf_34"/>
</dbReference>
<proteinExistence type="predicted"/>
<dbReference type="EMBL" id="KV907493">
    <property type="protein sequence ID" value="OOG00745.1"/>
    <property type="molecule type" value="Genomic_DNA"/>
</dbReference>
<sequence length="454" mass="48867">MPPRPKKSTTKDTKKNTHNKKKPQPAPRGAPTTSTTHQPDGTAIDLSTTIPLTLQQLLLNVFKAALLPNGQNYLKSDAQDAATNGEPQTHLDTKNLIQTIKAHLYNRDFDSAFTDAGEDLLRAYALRWSSSRALGYAGIFRALVRGLVSTGGDDGDEGTHVVCIGGGAGAEIVALAAAWRDWVDGAMSRGVVEGVARVKLDDVDGDDVAAPTPTFTATSTSTSTSTSTAQEEEVEKCNHPRLDITAVDIADWSSVVSRLSTAIQSPAVMGSKSSPAPLYGGRTCVDFQKLDVLSAEEKELRGLLRCEGGGDGDGDGKVKAGGTALVTLMFTLNELFSTSMAKATGLLLRLTDMLRPGTVLLVVDSPGSYSTLKLGKSGEGEGEGEGEVRERQYPMKFLLDHTLLSVAEGKWERVLSQDSRWWRRDAARLRYEVGEGAGLEDMRYQVHVYRRLEG</sequence>
<dbReference type="STRING" id="602072.A0A1R3S1W8"/>
<dbReference type="Proteomes" id="UP000188318">
    <property type="component" value="Unassembled WGS sequence"/>
</dbReference>
<dbReference type="OrthoDB" id="6419443at2759"/>
<protein>
    <recommendedName>
        <fullName evidence="4">25S rRNA (Uridine(2843)-N(3))-methyltransferase</fullName>
    </recommendedName>
</protein>
<accession>A0A1R3S1W8</accession>
<gene>
    <name evidence="2" type="ORF">ASPCADRAFT_503007</name>
</gene>
<evidence type="ECO:0000256" key="1">
    <source>
        <dbReference type="SAM" id="MobiDB-lite"/>
    </source>
</evidence>